<reference evidence="2 3" key="1">
    <citation type="submission" date="2024-02" db="EMBL/GenBank/DDBJ databases">
        <title>High-quality chromosome-scale genome assembly of Pensacola bahiagrass (Paspalum notatum Flugge var. saurae).</title>
        <authorList>
            <person name="Vega J.M."/>
            <person name="Podio M."/>
            <person name="Orjuela J."/>
            <person name="Siena L.A."/>
            <person name="Pessino S.C."/>
            <person name="Combes M.C."/>
            <person name="Mariac C."/>
            <person name="Albertini E."/>
            <person name="Pupilli F."/>
            <person name="Ortiz J.P.A."/>
            <person name="Leblanc O."/>
        </authorList>
    </citation>
    <scope>NUCLEOTIDE SEQUENCE [LARGE SCALE GENOMIC DNA]</scope>
    <source>
        <strain evidence="2">R1</strain>
        <tissue evidence="2">Leaf</tissue>
    </source>
</reference>
<accession>A0AAQ3SKX9</accession>
<dbReference type="AlphaFoldDB" id="A0AAQ3SKX9"/>
<proteinExistence type="predicted"/>
<dbReference type="EMBL" id="CP144745">
    <property type="protein sequence ID" value="WVZ53715.1"/>
    <property type="molecule type" value="Genomic_DNA"/>
</dbReference>
<evidence type="ECO:0000313" key="3">
    <source>
        <dbReference type="Proteomes" id="UP001341281"/>
    </source>
</evidence>
<dbReference type="InterPro" id="IPR043502">
    <property type="entry name" value="DNA/RNA_pol_sf"/>
</dbReference>
<dbReference type="PANTHER" id="PTHR11439">
    <property type="entry name" value="GAG-POL-RELATED RETROTRANSPOSON"/>
    <property type="match status" value="1"/>
</dbReference>
<dbReference type="Pfam" id="PF07727">
    <property type="entry name" value="RVT_2"/>
    <property type="match status" value="1"/>
</dbReference>
<dbReference type="PANTHER" id="PTHR11439:SF524">
    <property type="entry name" value="RNA-DIRECTED DNA POLYMERASE, PROTEIN KINASE RLK-PELLE-DLSV FAMILY"/>
    <property type="match status" value="1"/>
</dbReference>
<keyword evidence="3" id="KW-1185">Reference proteome</keyword>
<name>A0AAQ3SKX9_PASNO</name>
<dbReference type="Proteomes" id="UP001341281">
    <property type="component" value="Chromosome 01"/>
</dbReference>
<evidence type="ECO:0000259" key="1">
    <source>
        <dbReference type="Pfam" id="PF07727"/>
    </source>
</evidence>
<evidence type="ECO:0000313" key="2">
    <source>
        <dbReference type="EMBL" id="WVZ53715.1"/>
    </source>
</evidence>
<protein>
    <recommendedName>
        <fullName evidence="1">Reverse transcriptase Ty1/copia-type domain-containing protein</fullName>
    </recommendedName>
</protein>
<dbReference type="SUPFAM" id="SSF56672">
    <property type="entry name" value="DNA/RNA polymerases"/>
    <property type="match status" value="1"/>
</dbReference>
<feature type="domain" description="Reverse transcriptase Ty1/copia-type" evidence="1">
    <location>
        <begin position="11"/>
        <end position="194"/>
    </location>
</feature>
<dbReference type="InterPro" id="IPR013103">
    <property type="entry name" value="RVT_2"/>
</dbReference>
<gene>
    <name evidence="2" type="ORF">U9M48_004620</name>
</gene>
<dbReference type="CDD" id="cd09272">
    <property type="entry name" value="RNase_HI_RT_Ty1"/>
    <property type="match status" value="1"/>
</dbReference>
<organism evidence="2 3">
    <name type="scientific">Paspalum notatum var. saurae</name>
    <dbReference type="NCBI Taxonomy" id="547442"/>
    <lineage>
        <taxon>Eukaryota</taxon>
        <taxon>Viridiplantae</taxon>
        <taxon>Streptophyta</taxon>
        <taxon>Embryophyta</taxon>
        <taxon>Tracheophyta</taxon>
        <taxon>Spermatophyta</taxon>
        <taxon>Magnoliopsida</taxon>
        <taxon>Liliopsida</taxon>
        <taxon>Poales</taxon>
        <taxon>Poaceae</taxon>
        <taxon>PACMAD clade</taxon>
        <taxon>Panicoideae</taxon>
        <taxon>Andropogonodae</taxon>
        <taxon>Paspaleae</taxon>
        <taxon>Paspalinae</taxon>
        <taxon>Paspalum</taxon>
    </lineage>
</organism>
<sequence>MEDEFRALISNNTRTLVPRPPRANIVSCKWIFKHKFHADGSLDRYKARRVPRGFTQRPGVDFDETFSPVVKPATIRTVRAWPSPWTGPFISWTSTTLSSMAPSPKQSIALNPLGFVDPERPDHVCRLNKSLYGLKRCAPCLGTDVFASHLQSMGFIEAKTYTSLFIYRRGTDTAYLLLYVDDIVLTASSPGFLRRLIVSLQQISVPYRLPRDRRDSLFFRHAALSASHTLEIPERAGMTNCKSCATPVDTRRSCPPLGDPVADSTFFRSLVGALQYLTFTRPDITYAVQQVCLHMHDPREPHLTAVKRILRYLRGTADLGLSLERTALPSSLTVYTDADRAGCPDTRRSTSVTRCFLVPTSFLGPEASVSRSSAEAEYRAVANGVAEASWLRRYFKNLDILCSVLLLYTAIIAVYLSTNPVQHQRTKHIEIDLHFVRERVAAGAVRVLHVPTSSQFADIFTKGLPSTVFLEFRSSMNVRCTGVPTAGGVLDSIDG</sequence>